<evidence type="ECO:0000256" key="1">
    <source>
        <dbReference type="SAM" id="MobiDB-lite"/>
    </source>
</evidence>
<evidence type="ECO:0000313" key="4">
    <source>
        <dbReference type="Proteomes" id="UP000677803"/>
    </source>
</evidence>
<dbReference type="OrthoDB" id="8442846at2759"/>
<sequence>NKNNVCLPDVLRLKGQHDDQELHQHILLRLSFPPLYNSYNKFCCKLYPGGCYKLLDSAGYICDLLRGRVKKTEKDGCIEFEILNVQFVDAGYYRCGVLGAQTRIYSDYYFEVFEAPDHHRRFEPSPAPTIKTTNSSTLPTEPALSQDHTDGSRAPWSFSLPLAAVVSVTVMIFVSAVVGTVCFRVKAKSKQLETYGETLRESVRQEALVGTKRGHAVSVTHGQAMVEFQTSSTMPSGEKVYLFIIYTTVDFGAHLEPEDAYANLRMHKTPADVPDMDNAGTVVYSTLAVQQ</sequence>
<dbReference type="Gene3D" id="2.60.40.10">
    <property type="entry name" value="Immunoglobulins"/>
    <property type="match status" value="1"/>
</dbReference>
<reference evidence="3" key="1">
    <citation type="submission" date="2021-05" db="EMBL/GenBank/DDBJ databases">
        <authorList>
            <person name="Tigano A."/>
        </authorList>
    </citation>
    <scope>NUCLEOTIDE SEQUENCE</scope>
</reference>
<keyword evidence="2" id="KW-1133">Transmembrane helix</keyword>
<name>A0A8S4BYG3_9TELE</name>
<dbReference type="EMBL" id="CAJRST010041110">
    <property type="protein sequence ID" value="CAG6021396.1"/>
    <property type="molecule type" value="Genomic_DNA"/>
</dbReference>
<evidence type="ECO:0000313" key="3">
    <source>
        <dbReference type="EMBL" id="CAG6021396.1"/>
    </source>
</evidence>
<gene>
    <name evidence="3" type="ORF">MMEN_LOCUS21602</name>
</gene>
<comment type="caution">
    <text evidence="3">The sequence shown here is derived from an EMBL/GenBank/DDBJ whole genome shotgun (WGS) entry which is preliminary data.</text>
</comment>
<feature type="non-terminal residue" evidence="3">
    <location>
        <position position="1"/>
    </location>
</feature>
<feature type="region of interest" description="Disordered" evidence="1">
    <location>
        <begin position="120"/>
        <end position="150"/>
    </location>
</feature>
<feature type="compositionally biased region" description="Polar residues" evidence="1">
    <location>
        <begin position="130"/>
        <end position="139"/>
    </location>
</feature>
<proteinExistence type="predicted"/>
<keyword evidence="2" id="KW-0472">Membrane</keyword>
<feature type="transmembrane region" description="Helical" evidence="2">
    <location>
        <begin position="162"/>
        <end position="183"/>
    </location>
</feature>
<organism evidence="3 4">
    <name type="scientific">Menidia menidia</name>
    <name type="common">Atlantic silverside</name>
    <dbReference type="NCBI Taxonomy" id="238744"/>
    <lineage>
        <taxon>Eukaryota</taxon>
        <taxon>Metazoa</taxon>
        <taxon>Chordata</taxon>
        <taxon>Craniata</taxon>
        <taxon>Vertebrata</taxon>
        <taxon>Euteleostomi</taxon>
        <taxon>Actinopterygii</taxon>
        <taxon>Neopterygii</taxon>
        <taxon>Teleostei</taxon>
        <taxon>Neoteleostei</taxon>
        <taxon>Acanthomorphata</taxon>
        <taxon>Ovalentaria</taxon>
        <taxon>Atherinomorphae</taxon>
        <taxon>Atheriniformes</taxon>
        <taxon>Atherinopsidae</taxon>
        <taxon>Menidiinae</taxon>
        <taxon>Menidia</taxon>
    </lineage>
</organism>
<dbReference type="Proteomes" id="UP000677803">
    <property type="component" value="Unassembled WGS sequence"/>
</dbReference>
<dbReference type="AlphaFoldDB" id="A0A8S4BYG3"/>
<keyword evidence="2" id="KW-0812">Transmembrane</keyword>
<accession>A0A8S4BYG3</accession>
<dbReference type="InterPro" id="IPR013783">
    <property type="entry name" value="Ig-like_fold"/>
</dbReference>
<evidence type="ECO:0000256" key="2">
    <source>
        <dbReference type="SAM" id="Phobius"/>
    </source>
</evidence>
<protein>
    <submittedName>
        <fullName evidence="3">(Atlantic silverside) hypothetical protein</fullName>
    </submittedName>
</protein>
<keyword evidence="4" id="KW-1185">Reference proteome</keyword>